<evidence type="ECO:0000313" key="2">
    <source>
        <dbReference type="EMBL" id="ABD11359.1"/>
    </source>
</evidence>
<organism evidence="2 3">
    <name type="scientific">Frankia casuarinae (strain DSM 45818 / CECT 9043 / HFP020203 / CcI3)</name>
    <dbReference type="NCBI Taxonomy" id="106370"/>
    <lineage>
        <taxon>Bacteria</taxon>
        <taxon>Bacillati</taxon>
        <taxon>Actinomycetota</taxon>
        <taxon>Actinomycetes</taxon>
        <taxon>Frankiales</taxon>
        <taxon>Frankiaceae</taxon>
        <taxon>Frankia</taxon>
    </lineage>
</organism>
<dbReference type="Proteomes" id="UP000001937">
    <property type="component" value="Chromosome"/>
</dbReference>
<feature type="compositionally biased region" description="Basic residues" evidence="1">
    <location>
        <begin position="1"/>
        <end position="11"/>
    </location>
</feature>
<dbReference type="STRING" id="106370.Francci3_1985"/>
<feature type="region of interest" description="Disordered" evidence="1">
    <location>
        <begin position="1"/>
        <end position="84"/>
    </location>
</feature>
<feature type="compositionally biased region" description="Basic and acidic residues" evidence="1">
    <location>
        <begin position="47"/>
        <end position="84"/>
    </location>
</feature>
<dbReference type="EMBL" id="CP000249">
    <property type="protein sequence ID" value="ABD11359.1"/>
    <property type="molecule type" value="Genomic_DNA"/>
</dbReference>
<dbReference type="InterPro" id="IPR036629">
    <property type="entry name" value="YjbJ_sf"/>
</dbReference>
<dbReference type="HOGENOM" id="CLU_2522715_0_0_11"/>
<keyword evidence="3" id="KW-1185">Reference proteome</keyword>
<accession>Q2JBI3</accession>
<evidence type="ECO:0000313" key="3">
    <source>
        <dbReference type="Proteomes" id="UP000001937"/>
    </source>
</evidence>
<gene>
    <name evidence="2" type="ordered locus">Francci3_1985</name>
</gene>
<evidence type="ECO:0008006" key="4">
    <source>
        <dbReference type="Google" id="ProtNLM"/>
    </source>
</evidence>
<sequence>MAPRLPKKSVRREHSLMGAFEEAKGKIKKAAADVTGSEGLRQEGQQQEEKGREQREAEEARAQAQAHEREAEGHEQRERSEQGT</sequence>
<reference evidence="2 3" key="1">
    <citation type="journal article" date="2007" name="Genome Res.">
        <title>Genome characteristics of facultatively symbiotic Frankia sp. strains reflect host range and host plant biogeography.</title>
        <authorList>
            <person name="Normand P."/>
            <person name="Lapierre P."/>
            <person name="Tisa L.S."/>
            <person name="Gogarten J.P."/>
            <person name="Alloisio N."/>
            <person name="Bagnarol E."/>
            <person name="Bassi C.A."/>
            <person name="Berry A.M."/>
            <person name="Bickhart D.M."/>
            <person name="Choisne N."/>
            <person name="Couloux A."/>
            <person name="Cournoyer B."/>
            <person name="Cruveiller S."/>
            <person name="Daubin V."/>
            <person name="Demange N."/>
            <person name="Francino M.P."/>
            <person name="Goltsman E."/>
            <person name="Huang Y."/>
            <person name="Kopp O.R."/>
            <person name="Labarre L."/>
            <person name="Lapidus A."/>
            <person name="Lavire C."/>
            <person name="Marechal J."/>
            <person name="Martinez M."/>
            <person name="Mastronunzio J.E."/>
            <person name="Mullin B.C."/>
            <person name="Niemann J."/>
            <person name="Pujic P."/>
            <person name="Rawnsley T."/>
            <person name="Rouy Z."/>
            <person name="Schenowitz C."/>
            <person name="Sellstedt A."/>
            <person name="Tavares F."/>
            <person name="Tomkins J.P."/>
            <person name="Vallenet D."/>
            <person name="Valverde C."/>
            <person name="Wall L.G."/>
            <person name="Wang Y."/>
            <person name="Medigue C."/>
            <person name="Benson D.R."/>
        </authorList>
    </citation>
    <scope>NUCLEOTIDE SEQUENCE [LARGE SCALE GENOMIC DNA]</scope>
    <source>
        <strain evidence="3">DSM 45818 / CECT 9043 / CcI3</strain>
    </source>
</reference>
<dbReference type="SUPFAM" id="SSF69047">
    <property type="entry name" value="Hypothetical protein YjbJ"/>
    <property type="match status" value="1"/>
</dbReference>
<protein>
    <recommendedName>
        <fullName evidence="4">CsbD-like</fullName>
    </recommendedName>
</protein>
<dbReference type="KEGG" id="fra:Francci3_1985"/>
<proteinExistence type="predicted"/>
<name>Q2JBI3_FRACC</name>
<dbReference type="AlphaFoldDB" id="Q2JBI3"/>
<evidence type="ECO:0000256" key="1">
    <source>
        <dbReference type="SAM" id="MobiDB-lite"/>
    </source>
</evidence>